<dbReference type="Proteomes" id="UP000240009">
    <property type="component" value="Unassembled WGS sequence"/>
</dbReference>
<reference evidence="2 3" key="1">
    <citation type="submission" date="2018-02" db="EMBL/GenBank/DDBJ databases">
        <title>Comparative genomes isolates from brazilian mangrove.</title>
        <authorList>
            <person name="Araujo J.E."/>
            <person name="Taketani R.G."/>
            <person name="Silva M.C.P."/>
            <person name="Loureco M.V."/>
            <person name="Andreote F.D."/>
        </authorList>
    </citation>
    <scope>NUCLEOTIDE SEQUENCE [LARGE SCALE GENOMIC DNA]</scope>
    <source>
        <strain evidence="2 3">HEX-2 MGV</strain>
    </source>
</reference>
<feature type="transmembrane region" description="Helical" evidence="1">
    <location>
        <begin position="23"/>
        <end position="42"/>
    </location>
</feature>
<dbReference type="EMBL" id="PUIA01000042">
    <property type="protein sequence ID" value="PQO29219.1"/>
    <property type="molecule type" value="Genomic_DNA"/>
</dbReference>
<gene>
    <name evidence="2" type="ORF">C5Y96_15855</name>
</gene>
<accession>A0A2S8FAP5</accession>
<evidence type="ECO:0000313" key="3">
    <source>
        <dbReference type="Proteomes" id="UP000240009"/>
    </source>
</evidence>
<keyword evidence="1" id="KW-1133">Transmembrane helix</keyword>
<dbReference type="AlphaFoldDB" id="A0A2S8FAP5"/>
<organism evidence="2 3">
    <name type="scientific">Blastopirellula marina</name>
    <dbReference type="NCBI Taxonomy" id="124"/>
    <lineage>
        <taxon>Bacteria</taxon>
        <taxon>Pseudomonadati</taxon>
        <taxon>Planctomycetota</taxon>
        <taxon>Planctomycetia</taxon>
        <taxon>Pirellulales</taxon>
        <taxon>Pirellulaceae</taxon>
        <taxon>Blastopirellula</taxon>
    </lineage>
</organism>
<evidence type="ECO:0000256" key="1">
    <source>
        <dbReference type="SAM" id="Phobius"/>
    </source>
</evidence>
<sequence length="221" mass="24861">MNDRPQSPSEQTAASPKFTWSPAFRGFVSVLLLIHLVAIFVGPCASPPPSSYWAQGTEQFMAPYLHATFLRGHGYRFFAPNPGPSHLVRYELLDEADNEISEGTFPNLDEHWPRLFYHRHFMISESMFNTANVPGEPPPPEAPPSAHAEYRSITGLRDAYLDSISRYLARQHPEAAKIRIVMMQHAIPLPADVARGRPLNDPGLYEEVVLGVYVVQPEDRL</sequence>
<keyword evidence="1" id="KW-0812">Transmembrane</keyword>
<dbReference type="RefSeq" id="WP_105355246.1">
    <property type="nucleotide sequence ID" value="NZ_PUIA01000042.1"/>
</dbReference>
<dbReference type="OrthoDB" id="276990at2"/>
<name>A0A2S8FAP5_9BACT</name>
<comment type="caution">
    <text evidence="2">The sequence shown here is derived from an EMBL/GenBank/DDBJ whole genome shotgun (WGS) entry which is preliminary data.</text>
</comment>
<keyword evidence="1" id="KW-0472">Membrane</keyword>
<protein>
    <submittedName>
        <fullName evidence="2">Uncharacterized protein</fullName>
    </submittedName>
</protein>
<evidence type="ECO:0000313" key="2">
    <source>
        <dbReference type="EMBL" id="PQO29219.1"/>
    </source>
</evidence>
<proteinExistence type="predicted"/>